<sequence length="259" mass="27864">MRALSTLLAGGALALMPLAASANDSGPSATGIAPVAVAQVTDPARLAAAQRTVDAIFPQGTYEKLMKASLDAVLGQVIDTMGIVSPYEIAGLVDMPVEDVQKIDKAKMAEVLAIYDPAYRQRAEGGMRAMMDQVGALMTRIEPDVRQALQRAYAGRFNAQQLDEMNAFFATPTGKLYAEQSMMIFLDPEIMQTMQKMMPVMLEQMPAMVEAAKSATADLPPARTTCDLSKDELVRVLKLVGKKDFPANYCDPTPVDISG</sequence>
<keyword evidence="1" id="KW-0732">Signal</keyword>
<evidence type="ECO:0008006" key="4">
    <source>
        <dbReference type="Google" id="ProtNLM"/>
    </source>
</evidence>
<keyword evidence="3" id="KW-1185">Reference proteome</keyword>
<feature type="signal peptide" evidence="1">
    <location>
        <begin position="1"/>
        <end position="22"/>
    </location>
</feature>
<dbReference type="OrthoDB" id="7409988at2"/>
<dbReference type="eggNOG" id="ENOG50316BW">
    <property type="taxonomic scope" value="Bacteria"/>
</dbReference>
<dbReference type="RefSeq" id="WP_021689934.1">
    <property type="nucleotide sequence ID" value="NZ_BASZ01000004.1"/>
</dbReference>
<name>U2YL05_9SPHN</name>
<comment type="caution">
    <text evidence="2">The sequence shown here is derived from an EMBL/GenBank/DDBJ whole genome shotgun (WGS) entry which is preliminary data.</text>
</comment>
<dbReference type="AlphaFoldDB" id="U2YL05"/>
<dbReference type="Proteomes" id="UP000016568">
    <property type="component" value="Unassembled WGS sequence"/>
</dbReference>
<protein>
    <recommendedName>
        <fullName evidence="4">DUF2059 domain-containing protein</fullName>
    </recommendedName>
</protein>
<evidence type="ECO:0000256" key="1">
    <source>
        <dbReference type="SAM" id="SignalP"/>
    </source>
</evidence>
<gene>
    <name evidence="2" type="ORF">NT2_04_04400</name>
</gene>
<dbReference type="EMBL" id="BASZ01000004">
    <property type="protein sequence ID" value="GAD49027.1"/>
    <property type="molecule type" value="Genomic_DNA"/>
</dbReference>
<dbReference type="KEGG" id="ntd:EGO55_08090"/>
<evidence type="ECO:0000313" key="2">
    <source>
        <dbReference type="EMBL" id="GAD49027.1"/>
    </source>
</evidence>
<accession>U2YL05</accession>
<evidence type="ECO:0000313" key="3">
    <source>
        <dbReference type="Proteomes" id="UP000016568"/>
    </source>
</evidence>
<organism evidence="2 3">
    <name type="scientific">Caenibius tardaugens NBRC 16725</name>
    <dbReference type="NCBI Taxonomy" id="1219035"/>
    <lineage>
        <taxon>Bacteria</taxon>
        <taxon>Pseudomonadati</taxon>
        <taxon>Pseudomonadota</taxon>
        <taxon>Alphaproteobacteria</taxon>
        <taxon>Sphingomonadales</taxon>
        <taxon>Erythrobacteraceae</taxon>
        <taxon>Caenibius</taxon>
    </lineage>
</organism>
<feature type="chain" id="PRO_5030177734" description="DUF2059 domain-containing protein" evidence="1">
    <location>
        <begin position="23"/>
        <end position="259"/>
    </location>
</feature>
<proteinExistence type="predicted"/>
<reference evidence="2 3" key="1">
    <citation type="submission" date="2013-09" db="EMBL/GenBank/DDBJ databases">
        <title>Whole genome shotgun sequence of Novosphingobium tardaugens NBRC 16725.</title>
        <authorList>
            <person name="Isaki S."/>
            <person name="Hosoyama A."/>
            <person name="Tsuchikane K."/>
            <person name="Katsumata H."/>
            <person name="Ando Y."/>
            <person name="Yamazaki S."/>
            <person name="Fujita N."/>
        </authorList>
    </citation>
    <scope>NUCLEOTIDE SEQUENCE [LARGE SCALE GENOMIC DNA]</scope>
    <source>
        <strain evidence="2 3">NBRC 16725</strain>
    </source>
</reference>